<protein>
    <submittedName>
        <fullName evidence="5">Helix-turn-helix domain-containing protein</fullName>
    </submittedName>
</protein>
<dbReference type="Gene3D" id="1.10.10.60">
    <property type="entry name" value="Homeodomain-like"/>
    <property type="match status" value="1"/>
</dbReference>
<dbReference type="PROSITE" id="PS01124">
    <property type="entry name" value="HTH_ARAC_FAMILY_2"/>
    <property type="match status" value="1"/>
</dbReference>
<feature type="domain" description="HTH araC/xylS-type" evidence="4">
    <location>
        <begin position="188"/>
        <end position="278"/>
    </location>
</feature>
<keyword evidence="6" id="KW-1185">Reference proteome</keyword>
<dbReference type="Proteomes" id="UP001165565">
    <property type="component" value="Unassembled WGS sequence"/>
</dbReference>
<dbReference type="InterPro" id="IPR018060">
    <property type="entry name" value="HTH_AraC"/>
</dbReference>
<sequence>MDHRRCLHETIHDDGVNAWTMARIAPPADLGGLIHGYSDYREHTAGFTTRRELPHAEGVFIVNLGDPISITGGNGERLRLKAGEAFVAGAHLRPALSHSAGSQAGIHVFLPLATLRLLLGMPMHEIADRVVRLDAILGRAAGELGDALAAADGRDRRIGLLDDALRRHLHGVEPPNGQQHHALRLLRARPDLDISAIAAEIGWSRKHMADRVRDAVGVGPRAFRRLLRFQTLTGLIALEADRPDWAGLAAEAGYFDQSHMIREFREFSGLSPTAYLARSLPEGGGLVEA</sequence>
<evidence type="ECO:0000256" key="1">
    <source>
        <dbReference type="ARBA" id="ARBA00023015"/>
    </source>
</evidence>
<dbReference type="InterPro" id="IPR009057">
    <property type="entry name" value="Homeodomain-like_sf"/>
</dbReference>
<comment type="caution">
    <text evidence="5">The sequence shown here is derived from an EMBL/GenBank/DDBJ whole genome shotgun (WGS) entry which is preliminary data.</text>
</comment>
<proteinExistence type="predicted"/>
<dbReference type="GO" id="GO:0043565">
    <property type="term" value="F:sequence-specific DNA binding"/>
    <property type="evidence" value="ECO:0007669"/>
    <property type="project" value="InterPro"/>
</dbReference>
<keyword evidence="1" id="KW-0805">Transcription regulation</keyword>
<keyword evidence="3" id="KW-0804">Transcription</keyword>
<dbReference type="InterPro" id="IPR050204">
    <property type="entry name" value="AraC_XylS_family_regulators"/>
</dbReference>
<accession>A0AA42CRP8</accession>
<dbReference type="PANTHER" id="PTHR46796">
    <property type="entry name" value="HTH-TYPE TRANSCRIPTIONAL ACTIVATOR RHAS-RELATED"/>
    <property type="match status" value="1"/>
</dbReference>
<dbReference type="AlphaFoldDB" id="A0AA42CRP8"/>
<dbReference type="PANTHER" id="PTHR46796:SF15">
    <property type="entry name" value="BLL1074 PROTEIN"/>
    <property type="match status" value="1"/>
</dbReference>
<keyword evidence="2" id="KW-0238">DNA-binding</keyword>
<evidence type="ECO:0000256" key="2">
    <source>
        <dbReference type="ARBA" id="ARBA00023125"/>
    </source>
</evidence>
<evidence type="ECO:0000256" key="3">
    <source>
        <dbReference type="ARBA" id="ARBA00023163"/>
    </source>
</evidence>
<dbReference type="SMART" id="SM00342">
    <property type="entry name" value="HTH_ARAC"/>
    <property type="match status" value="1"/>
</dbReference>
<dbReference type="Pfam" id="PF12833">
    <property type="entry name" value="HTH_18"/>
    <property type="match status" value="1"/>
</dbReference>
<organism evidence="5 6">
    <name type="scientific">Sphingomonas lycopersici</name>
    <dbReference type="NCBI Taxonomy" id="2951807"/>
    <lineage>
        <taxon>Bacteria</taxon>
        <taxon>Pseudomonadati</taxon>
        <taxon>Pseudomonadota</taxon>
        <taxon>Alphaproteobacteria</taxon>
        <taxon>Sphingomonadales</taxon>
        <taxon>Sphingomonadaceae</taxon>
        <taxon>Sphingomonas</taxon>
    </lineage>
</organism>
<dbReference type="GO" id="GO:0003700">
    <property type="term" value="F:DNA-binding transcription factor activity"/>
    <property type="evidence" value="ECO:0007669"/>
    <property type="project" value="InterPro"/>
</dbReference>
<name>A0AA42CRP8_9SPHN</name>
<evidence type="ECO:0000259" key="4">
    <source>
        <dbReference type="PROSITE" id="PS01124"/>
    </source>
</evidence>
<gene>
    <name evidence="5" type="ORF">NEE01_17160</name>
</gene>
<dbReference type="EMBL" id="JANFAV010000013">
    <property type="protein sequence ID" value="MCW6536509.1"/>
    <property type="molecule type" value="Genomic_DNA"/>
</dbReference>
<evidence type="ECO:0000313" key="5">
    <source>
        <dbReference type="EMBL" id="MCW6536509.1"/>
    </source>
</evidence>
<evidence type="ECO:0000313" key="6">
    <source>
        <dbReference type="Proteomes" id="UP001165565"/>
    </source>
</evidence>
<reference evidence="5" key="1">
    <citation type="submission" date="2022-06" db="EMBL/GenBank/DDBJ databases">
        <title>Sphingomonas sp. nov. isolated from rhizosphere soil of tomato.</title>
        <authorList>
            <person name="Dong H."/>
            <person name="Gao R."/>
        </authorList>
    </citation>
    <scope>NUCLEOTIDE SEQUENCE</scope>
    <source>
        <strain evidence="5">MMSM24</strain>
    </source>
</reference>
<dbReference type="SUPFAM" id="SSF46689">
    <property type="entry name" value="Homeodomain-like"/>
    <property type="match status" value="1"/>
</dbReference>
<dbReference type="RefSeq" id="WP_265270067.1">
    <property type="nucleotide sequence ID" value="NZ_JANFAV010000013.1"/>
</dbReference>